<reference evidence="2 3" key="1">
    <citation type="submission" date="2016-10" db="EMBL/GenBank/DDBJ databases">
        <authorList>
            <person name="de Groot N.N."/>
        </authorList>
    </citation>
    <scope>NUCLEOTIDE SEQUENCE [LARGE SCALE GENOMIC DNA]</scope>
    <source>
        <strain evidence="2 3">CGMCC 1.10449</strain>
    </source>
</reference>
<organism evidence="2 3">
    <name type="scientific">Virgibacillus salinus</name>
    <dbReference type="NCBI Taxonomy" id="553311"/>
    <lineage>
        <taxon>Bacteria</taxon>
        <taxon>Bacillati</taxon>
        <taxon>Bacillota</taxon>
        <taxon>Bacilli</taxon>
        <taxon>Bacillales</taxon>
        <taxon>Bacillaceae</taxon>
        <taxon>Virgibacillus</taxon>
    </lineage>
</organism>
<dbReference type="InterPro" id="IPR019076">
    <property type="entry name" value="Spore_lipoprot_YhcN/YlaJ-like"/>
</dbReference>
<evidence type="ECO:0000256" key="1">
    <source>
        <dbReference type="SAM" id="SignalP"/>
    </source>
</evidence>
<dbReference type="EMBL" id="FNKD01000001">
    <property type="protein sequence ID" value="SDQ28283.1"/>
    <property type="molecule type" value="Genomic_DNA"/>
</dbReference>
<proteinExistence type="predicted"/>
<name>A0A1H0ZLG2_9BACI</name>
<dbReference type="RefSeq" id="WP_092492108.1">
    <property type="nucleotide sequence ID" value="NZ_FNKD01000001.1"/>
</dbReference>
<dbReference type="STRING" id="553311.SAMN05216231_1308"/>
<dbReference type="PROSITE" id="PS51257">
    <property type="entry name" value="PROKAR_LIPOPROTEIN"/>
    <property type="match status" value="1"/>
</dbReference>
<keyword evidence="1" id="KW-0732">Signal</keyword>
<keyword evidence="3" id="KW-1185">Reference proteome</keyword>
<dbReference type="Pfam" id="PF09580">
    <property type="entry name" value="Spore_YhcN_YlaJ"/>
    <property type="match status" value="1"/>
</dbReference>
<evidence type="ECO:0000313" key="2">
    <source>
        <dbReference type="EMBL" id="SDQ28283.1"/>
    </source>
</evidence>
<gene>
    <name evidence="2" type="ORF">SAMN05216231_1308</name>
</gene>
<protein>
    <submittedName>
        <fullName evidence="2">Sporulation lipoprotein YhcN/YlaJ (Spore_YhcN_YlaJ)</fullName>
    </submittedName>
</protein>
<feature type="chain" id="PRO_5011650230" evidence="1">
    <location>
        <begin position="26"/>
        <end position="185"/>
    </location>
</feature>
<dbReference type="Proteomes" id="UP000199444">
    <property type="component" value="Unassembled WGS sequence"/>
</dbReference>
<keyword evidence="2" id="KW-0449">Lipoprotein</keyword>
<feature type="signal peptide" evidence="1">
    <location>
        <begin position="1"/>
        <end position="25"/>
    </location>
</feature>
<sequence length="185" mass="20856">MNKTLFLSLLIVTVTLAGCANTDNATEDEQQQIVDELDPSQENQPDNPAGDNKLGYVRYTKDQLNNDPEKYNSVTIDRTKMANMITRIILRNDGFEEVATLVTDEEVLIAYSKNEEMDSTKAADMAKKSAVSAMPGYFEVYVSDNELLMQDIQSLHNSSVQENDYDNTINRIINEMKKSPQGMEE</sequence>
<dbReference type="AlphaFoldDB" id="A0A1H0ZLG2"/>
<evidence type="ECO:0000313" key="3">
    <source>
        <dbReference type="Proteomes" id="UP000199444"/>
    </source>
</evidence>
<accession>A0A1H0ZLG2</accession>